<feature type="domain" description="Flagellar hook-associated protein 2 C-terminal" evidence="7">
    <location>
        <begin position="228"/>
        <end position="442"/>
    </location>
</feature>
<keyword evidence="8" id="KW-0969">Cilium</keyword>
<keyword evidence="3" id="KW-0175">Coiled coil</keyword>
<proteinExistence type="inferred from homology"/>
<evidence type="ECO:0000256" key="4">
    <source>
        <dbReference type="ARBA" id="ARBA00023143"/>
    </source>
</evidence>
<keyword evidence="8" id="KW-0282">Flagellum</keyword>
<keyword evidence="4 5" id="KW-0975">Bacterial flagellum</keyword>
<comment type="function">
    <text evidence="5">Required for morphogenesis and for the elongation of the flagellar filament by facilitating polymerization of the flagellin monomers at the tip of growing filament. Forms a capping structure, which prevents flagellin subunits (transported through the central channel of the flagellum) from leaking out without polymerization at the distal end.</text>
</comment>
<protein>
    <recommendedName>
        <fullName evidence="5">Flagellar hook-associated protein 2</fullName>
        <shortName evidence="5">HAP2</shortName>
    </recommendedName>
    <alternativeName>
        <fullName evidence="5">Flagellar cap protein</fullName>
    </alternativeName>
</protein>
<evidence type="ECO:0000256" key="5">
    <source>
        <dbReference type="RuleBase" id="RU362066"/>
    </source>
</evidence>
<dbReference type="InterPro" id="IPR010810">
    <property type="entry name" value="Flagellin_hook_IN_motif"/>
</dbReference>
<comment type="similarity">
    <text evidence="1 5">Belongs to the FliD family.</text>
</comment>
<dbReference type="Pfam" id="PF07195">
    <property type="entry name" value="FliD_C"/>
    <property type="match status" value="1"/>
</dbReference>
<comment type="subcellular location">
    <subcellularLocation>
        <location evidence="5">Secreted</location>
    </subcellularLocation>
    <subcellularLocation>
        <location evidence="5">Bacterial flagellum</location>
    </subcellularLocation>
</comment>
<keyword evidence="5" id="KW-0964">Secreted</keyword>
<evidence type="ECO:0000259" key="6">
    <source>
        <dbReference type="Pfam" id="PF02465"/>
    </source>
</evidence>
<dbReference type="RefSeq" id="WP_344867789.1">
    <property type="nucleotide sequence ID" value="NZ_BAABBP010000002.1"/>
</dbReference>
<dbReference type="Proteomes" id="UP001501627">
    <property type="component" value="Unassembled WGS sequence"/>
</dbReference>
<evidence type="ECO:0000313" key="9">
    <source>
        <dbReference type="Proteomes" id="UP001501627"/>
    </source>
</evidence>
<name>A0ABP7QHA5_9BURK</name>
<keyword evidence="8" id="KW-0966">Cell projection</keyword>
<gene>
    <name evidence="8" type="primary">fliD</name>
    <name evidence="8" type="ORF">GCM10022279_02470</name>
</gene>
<dbReference type="InterPro" id="IPR040026">
    <property type="entry name" value="FliD"/>
</dbReference>
<dbReference type="PANTHER" id="PTHR30288:SF0">
    <property type="entry name" value="FLAGELLAR HOOK-ASSOCIATED PROTEIN 2"/>
    <property type="match status" value="1"/>
</dbReference>
<evidence type="ECO:0000313" key="8">
    <source>
        <dbReference type="EMBL" id="GAA3982407.1"/>
    </source>
</evidence>
<accession>A0ABP7QHA5</accession>
<feature type="domain" description="Flagellar hook-associated protein 2 N-terminal" evidence="6">
    <location>
        <begin position="11"/>
        <end position="107"/>
    </location>
</feature>
<dbReference type="PANTHER" id="PTHR30288">
    <property type="entry name" value="FLAGELLAR CAP/ASSEMBLY PROTEIN FLID"/>
    <property type="match status" value="1"/>
</dbReference>
<reference evidence="9" key="1">
    <citation type="journal article" date="2019" name="Int. J. Syst. Evol. Microbiol.">
        <title>The Global Catalogue of Microorganisms (GCM) 10K type strain sequencing project: providing services to taxonomists for standard genome sequencing and annotation.</title>
        <authorList>
            <consortium name="The Broad Institute Genomics Platform"/>
            <consortium name="The Broad Institute Genome Sequencing Center for Infectious Disease"/>
            <person name="Wu L."/>
            <person name="Ma J."/>
        </authorList>
    </citation>
    <scope>NUCLEOTIDE SEQUENCE [LARGE SCALE GENOMIC DNA]</scope>
    <source>
        <strain evidence="9">JCM 17561</strain>
    </source>
</reference>
<evidence type="ECO:0000256" key="3">
    <source>
        <dbReference type="ARBA" id="ARBA00023054"/>
    </source>
</evidence>
<keyword evidence="9" id="KW-1185">Reference proteome</keyword>
<dbReference type="EMBL" id="BAABBP010000002">
    <property type="protein sequence ID" value="GAA3982407.1"/>
    <property type="molecule type" value="Genomic_DNA"/>
</dbReference>
<evidence type="ECO:0000259" key="7">
    <source>
        <dbReference type="Pfam" id="PF07195"/>
    </source>
</evidence>
<sequence length="461" mass="47853">MATISSPGVGSGLDVNSIVSQMMKLEQRPLQLLQTKASGIETKISSYGQIKSAMSALYDAAKGLTNVDTWRGKQFASTDAAALKGSATSAAQAAQFSVQVNALAQAQSVPSGALASGAAIGTGGTLTIETGRWSADQSGFTGNGSALNIAIDAGDTLATIAGKINQADAGVSAVVVKSAAGEQLLLRGSKTGEENGFALSVSNPGLNALAHDPASVASGNGAMRTQAAGDASFTLNGIDLLSASNSVEDVVPGVTLELLKTTDKTVDINVSDDSALVKEKIEAFKDAYNKLNAMIADLTRYDAASKTSQPLQGDGTIVALQSTLRGLIGNANGAGEYFSNIGLELQRDGSLSINEKKLTAALKDLPTLEQTLTDTTNGLATRVRDFAFQATGVEGNITTRAQSLQDSLKRNESDQERMNLLLEMRQKALLKQYQTLDANMGTLGSLSSFMQSQIAQWNSSK</sequence>
<organism evidence="8 9">
    <name type="scientific">Comamonas faecalis</name>
    <dbReference type="NCBI Taxonomy" id="1387849"/>
    <lineage>
        <taxon>Bacteria</taxon>
        <taxon>Pseudomonadati</taxon>
        <taxon>Pseudomonadota</taxon>
        <taxon>Betaproteobacteria</taxon>
        <taxon>Burkholderiales</taxon>
        <taxon>Comamonadaceae</taxon>
        <taxon>Comamonas</taxon>
    </lineage>
</organism>
<dbReference type="InterPro" id="IPR010809">
    <property type="entry name" value="FliD_C"/>
</dbReference>
<dbReference type="Pfam" id="PF07196">
    <property type="entry name" value="Flagellin_IN"/>
    <property type="match status" value="1"/>
</dbReference>
<evidence type="ECO:0000256" key="2">
    <source>
        <dbReference type="ARBA" id="ARBA00011255"/>
    </source>
</evidence>
<comment type="subunit">
    <text evidence="2 5">Homopentamer.</text>
</comment>
<comment type="caution">
    <text evidence="8">The sequence shown here is derived from an EMBL/GenBank/DDBJ whole genome shotgun (WGS) entry which is preliminary data.</text>
</comment>
<dbReference type="Pfam" id="PF02465">
    <property type="entry name" value="FliD_N"/>
    <property type="match status" value="1"/>
</dbReference>
<evidence type="ECO:0000256" key="1">
    <source>
        <dbReference type="ARBA" id="ARBA00009764"/>
    </source>
</evidence>
<dbReference type="InterPro" id="IPR003481">
    <property type="entry name" value="FliD_N"/>
</dbReference>